<keyword evidence="1" id="KW-1133">Transmembrane helix</keyword>
<evidence type="ECO:0000313" key="2">
    <source>
        <dbReference type="EMBL" id="KAA8707354.1"/>
    </source>
</evidence>
<gene>
    <name evidence="2" type="ORF">F4V45_08720</name>
</gene>
<keyword evidence="1" id="KW-0812">Transmembrane</keyword>
<dbReference type="RefSeq" id="WP_150337944.1">
    <property type="nucleotide sequence ID" value="NZ_JAERIX010000017.1"/>
</dbReference>
<reference evidence="2 3" key="1">
    <citation type="submission" date="2019-09" db="EMBL/GenBank/DDBJ databases">
        <title>Draft genome sequence of various Type strains from the CCUG.</title>
        <authorList>
            <person name="Pineiro-Iglesias B."/>
            <person name="Tunovic T."/>
            <person name="Unosson C."/>
            <person name="Inganas E."/>
            <person name="Ohlen M."/>
            <person name="Cardew S."/>
            <person name="Jensie-Markopoulos S."/>
            <person name="Salva-Serra F."/>
            <person name="Jaen-Luchoro D."/>
            <person name="Karlsson R."/>
            <person name="Svensson-Stadler L."/>
            <person name="Chun J."/>
            <person name="Moore E."/>
        </authorList>
    </citation>
    <scope>NUCLEOTIDE SEQUENCE [LARGE SCALE GENOMIC DNA]</scope>
    <source>
        <strain evidence="2 3">CCUG 32756T</strain>
    </source>
</reference>
<sequence>MKRVFIGILGLGGVVIVALLVLLFVMSHRLKGNIEDSINTQLQALQESMPEFSYEPFSCSGLKQIACKSSSVGFEDMKLENVRLEVGQFTQNQGSVRLVSEKMSFAGEELLTLLFGVLAQDVDFSNVLLPKSLDCSISGVLGKSEQAQDVDIMDTTATCLAKGENLSYSFAWGMQAGVGAMLEQAPAHFSDALASMIKAYEEDSQKVLTQTPVLFKSAKLSLEPRDLASAIIARLAQGKELEPQAYQQQHANLARSLQSVKAFIMYIALLSDTKGKAQSLEPLVDGLVAMVLGENNGVIYELKHNEINTDSSLSLGEWLHNPVLSLQQSRATFSFEEVPLDSTKVESKKD</sequence>
<evidence type="ECO:0000313" key="3">
    <source>
        <dbReference type="Proteomes" id="UP000323707"/>
    </source>
</evidence>
<accession>A0A5M9QFA5</accession>
<dbReference type="Proteomes" id="UP000323707">
    <property type="component" value="Unassembled WGS sequence"/>
</dbReference>
<protein>
    <submittedName>
        <fullName evidence="2">Uncharacterized protein</fullName>
    </submittedName>
</protein>
<keyword evidence="1" id="KW-0472">Membrane</keyword>
<dbReference type="AlphaFoldDB" id="A0A5M9QFA5"/>
<proteinExistence type="predicted"/>
<feature type="transmembrane region" description="Helical" evidence="1">
    <location>
        <begin position="6"/>
        <end position="25"/>
    </location>
</feature>
<name>A0A5M9QFA5_9HELI</name>
<organism evidence="2 3">
    <name type="scientific">Helicobacter canis</name>
    <dbReference type="NCBI Taxonomy" id="29419"/>
    <lineage>
        <taxon>Bacteria</taxon>
        <taxon>Pseudomonadati</taxon>
        <taxon>Campylobacterota</taxon>
        <taxon>Epsilonproteobacteria</taxon>
        <taxon>Campylobacterales</taxon>
        <taxon>Helicobacteraceae</taxon>
        <taxon>Helicobacter</taxon>
    </lineage>
</organism>
<evidence type="ECO:0000256" key="1">
    <source>
        <dbReference type="SAM" id="Phobius"/>
    </source>
</evidence>
<dbReference type="EMBL" id="VXKE01000022">
    <property type="protein sequence ID" value="KAA8707354.1"/>
    <property type="molecule type" value="Genomic_DNA"/>
</dbReference>
<comment type="caution">
    <text evidence="2">The sequence shown here is derived from an EMBL/GenBank/DDBJ whole genome shotgun (WGS) entry which is preliminary data.</text>
</comment>